<dbReference type="KEGG" id="prel:PRELSG_1309200"/>
<dbReference type="OrthoDB" id="372486at2759"/>
<dbReference type="GeneID" id="39738025"/>
<dbReference type="RefSeq" id="XP_028535740.1">
    <property type="nucleotide sequence ID" value="XM_028678611.1"/>
</dbReference>
<dbReference type="Proteomes" id="UP000220158">
    <property type="component" value="Chromosome 13"/>
</dbReference>
<feature type="compositionally biased region" description="Basic and acidic residues" evidence="1">
    <location>
        <begin position="578"/>
        <end position="591"/>
    </location>
</feature>
<feature type="region of interest" description="Disordered" evidence="1">
    <location>
        <begin position="561"/>
        <end position="597"/>
    </location>
</feature>
<dbReference type="AlphaFoldDB" id="A0A1J1HDW6"/>
<dbReference type="OMA" id="CYEDMFH"/>
<keyword evidence="3" id="KW-1185">Reference proteome</keyword>
<evidence type="ECO:0000313" key="2">
    <source>
        <dbReference type="EMBL" id="CRH03733.1"/>
    </source>
</evidence>
<sequence>MNAAKGSAKELFRQMKEELNYRNSSKDAYDLLTNATSEGDESNGYYNEMKYLKKDQLKAYICKLRKEIKNYKIKEMNFIIEIKYLRRKVIRLKNVIENDKILRNQRNFSLRNYEGQLNSLQNNFCKYNINNSEKSFKQNSFTNHNNPLKSINSNIKFRNFSIRSINDSIHNSRRRSVKNYDSCSNTYTDYNNNKITLRKNSLKSNSNNFFYNDKEKYNNSCCMGYKSKLNSYVDIQKKSYFPNRSFSSISKFGLKKHLISNNKNFRNLSNEINNIISKDIKNYYNSKESILSNKNINIEKNKLYEKFSFNRNYTDKFNNSHNNKISSNNLNVKEIKKNYNYDIYNYNHHQSILNKKYSSSYAYKKSKLTNNKKKSEEDIIKRNIKNVGCKIIELPLSYDDSKKNNLKNKKISKIEKNDINTTNDIVNMENVNENIQRNYSTVSIEKIKTYLEKEKKKNISSTCNKKDTTKKKSIKEKLCITKLKNKDSKKPSKFYNNINQIETRISYSEKEEIRKKQNNLLNLKKGIDLELKENFIKKLEQLKNRNNKLISKPNNFYNFSIHSSSSSSNSDSNRKKKNDNEKKEKLKKNDIQYKTNNNPLKESSILNISFNDIDKRIINLQNYLKNTKK</sequence>
<protein>
    <submittedName>
        <fullName evidence="2">Uncharacterized protein</fullName>
    </submittedName>
</protein>
<evidence type="ECO:0000256" key="1">
    <source>
        <dbReference type="SAM" id="MobiDB-lite"/>
    </source>
</evidence>
<gene>
    <name evidence="2" type="ORF">PRELSG_1309200</name>
</gene>
<proteinExistence type="predicted"/>
<reference evidence="2 3" key="1">
    <citation type="submission" date="2015-04" db="EMBL/GenBank/DDBJ databases">
        <authorList>
            <consortium name="Pathogen Informatics"/>
        </authorList>
    </citation>
    <scope>NUCLEOTIDE SEQUENCE [LARGE SCALE GENOMIC DNA]</scope>
    <source>
        <strain evidence="2 3">SGS1</strain>
    </source>
</reference>
<accession>A0A1J1HDW6</accession>
<organism evidence="2 3">
    <name type="scientific">Plasmodium relictum</name>
    <dbReference type="NCBI Taxonomy" id="85471"/>
    <lineage>
        <taxon>Eukaryota</taxon>
        <taxon>Sar</taxon>
        <taxon>Alveolata</taxon>
        <taxon>Apicomplexa</taxon>
        <taxon>Aconoidasida</taxon>
        <taxon>Haemosporida</taxon>
        <taxon>Plasmodiidae</taxon>
        <taxon>Plasmodium</taxon>
        <taxon>Plasmodium (Haemamoeba)</taxon>
    </lineage>
</organism>
<dbReference type="EMBL" id="LN835308">
    <property type="protein sequence ID" value="CRH03733.1"/>
    <property type="molecule type" value="Genomic_DNA"/>
</dbReference>
<name>A0A1J1HDW6_PLARL</name>
<dbReference type="VEuPathDB" id="PlasmoDB:PRELSG_1309200"/>
<evidence type="ECO:0000313" key="3">
    <source>
        <dbReference type="Proteomes" id="UP000220158"/>
    </source>
</evidence>